<dbReference type="SUPFAM" id="SSF53067">
    <property type="entry name" value="Actin-like ATPase domain"/>
    <property type="match status" value="2"/>
</dbReference>
<reference evidence="3 4" key="1">
    <citation type="submission" date="2019-02" db="EMBL/GenBank/DDBJ databases">
        <title>Deep-cultivation of Planctomycetes and their phenomic and genomic characterization uncovers novel biology.</title>
        <authorList>
            <person name="Wiegand S."/>
            <person name="Jogler M."/>
            <person name="Boedeker C."/>
            <person name="Pinto D."/>
            <person name="Vollmers J."/>
            <person name="Rivas-Marin E."/>
            <person name="Kohn T."/>
            <person name="Peeters S.H."/>
            <person name="Heuer A."/>
            <person name="Rast P."/>
            <person name="Oberbeckmann S."/>
            <person name="Bunk B."/>
            <person name="Jeske O."/>
            <person name="Meyerdierks A."/>
            <person name="Storesund J.E."/>
            <person name="Kallscheuer N."/>
            <person name="Luecker S."/>
            <person name="Lage O.M."/>
            <person name="Pohl T."/>
            <person name="Merkel B.J."/>
            <person name="Hornburger P."/>
            <person name="Mueller R.-W."/>
            <person name="Bruemmer F."/>
            <person name="Labrenz M."/>
            <person name="Spormann A.M."/>
            <person name="Op Den Camp H."/>
            <person name="Overmann J."/>
            <person name="Amann R."/>
            <person name="Jetten M.S.M."/>
            <person name="Mascher T."/>
            <person name="Medema M.H."/>
            <person name="Devos D.P."/>
            <person name="Kaster A.-K."/>
            <person name="Ovreas L."/>
            <person name="Rohde M."/>
            <person name="Galperin M.Y."/>
            <person name="Jogler C."/>
        </authorList>
    </citation>
    <scope>NUCLEOTIDE SEQUENCE [LARGE SCALE GENOMIC DNA]</scope>
    <source>
        <strain evidence="3 4">Poly51</strain>
    </source>
</reference>
<evidence type="ECO:0000256" key="2">
    <source>
        <dbReference type="ARBA" id="ARBA00022840"/>
    </source>
</evidence>
<dbReference type="Pfam" id="PF00012">
    <property type="entry name" value="HSP70"/>
    <property type="match status" value="1"/>
</dbReference>
<keyword evidence="1" id="KW-0547">Nucleotide-binding</keyword>
<evidence type="ECO:0000313" key="4">
    <source>
        <dbReference type="Proteomes" id="UP000318288"/>
    </source>
</evidence>
<dbReference type="Gene3D" id="3.90.640.10">
    <property type="entry name" value="Actin, Chain A, domain 4"/>
    <property type="match status" value="1"/>
</dbReference>
<dbReference type="Gene3D" id="3.30.420.40">
    <property type="match status" value="2"/>
</dbReference>
<evidence type="ECO:0000313" key="3">
    <source>
        <dbReference type="EMBL" id="TWU44523.1"/>
    </source>
</evidence>
<dbReference type="EMBL" id="SJPW01000012">
    <property type="protein sequence ID" value="TWU44523.1"/>
    <property type="molecule type" value="Genomic_DNA"/>
</dbReference>
<dbReference type="InterPro" id="IPR021030">
    <property type="entry name" value="DUF3731"/>
</dbReference>
<protein>
    <submittedName>
        <fullName evidence="3">Chaperone protein DnaK</fullName>
    </submittedName>
</protein>
<dbReference type="PANTHER" id="PTHR42749">
    <property type="entry name" value="CELL SHAPE-DETERMINING PROTEIN MREB"/>
    <property type="match status" value="1"/>
</dbReference>
<keyword evidence="2" id="KW-0067">ATP-binding</keyword>
<dbReference type="AlphaFoldDB" id="A0A5C6E4E6"/>
<dbReference type="InterPro" id="IPR013126">
    <property type="entry name" value="Hsp_70_fam"/>
</dbReference>
<comment type="caution">
    <text evidence="3">The sequence shown here is derived from an EMBL/GenBank/DDBJ whole genome shotgun (WGS) entry which is preliminary data.</text>
</comment>
<keyword evidence="4" id="KW-1185">Reference proteome</keyword>
<sequence>MAFVDTEVSDWVVETFAITQWVDVGQLEARETLPSFHYEPPIAEDIDAKLPWEPSRDASRYHVGVTARDGGARHPGRRIASAKSWLSHDGVDRSADFLPWHGDADVTRLSPVDVSARYLLHLRSAWDHAHPDDPLNRQDVVITLPASFDEVARELTIQAAKQAGLRRVYLIEEPQAAFYAWIDRHRDDWTDRVSSGQLILVCDIGGGTTDLTLIRVKPAGDESDQIQFHRVAVGRHLILGGDNLDLAIAKLAESKLADSGLVNSLSSNQWDRLIGASRSVKETMLAESRPDAYTINLPGEGSSLLAGAVQTELTADDVDAVLLQGFFPDVDLSARPTQSQSGFQEFGLPYASDPGVTRHLAEFLSQHRRTGLEASDDQSADRPDLVLFNGGVMVSPRVRDRIVASMQRWFARDGESWRPDVLSSPRLDLAVAQGAAYYAMVRRGQGIRIAANLGRSYYMQVSDEDPSSGKPATAICLIPGSAEPGQRFRDDRHPLELQTGAPAQFPLWVSSTRLADNVGDLVDIDRLQMSALPPICTALVRGRRRDELQMNVVIESELSEIGTVGMFCVDVDSGKRWKLDFDIRSTLETDRAAHDGVGESAGIVDTETIGQCANAISATFGDSAETKPNRIVDQLQKLTETNRNGWPPSLLREFWQFLMDDEPGRRKSPQHESRWINLVGFCLRPGYGVAVDDWRVATTWRLLHGRLAFAAAQSRTESLILWRRIAGGLTAGQQQQLAAPLLASLQGKSGKLDTHESVEIWRLLGSLERLPVVDKIRLGDIAIEALPRKKNESLRPALLWSIGRLGSRQPVYGPLNTTVPADKVQSWIASLMTVQIAEPLLPLTIAQLGRMTGDRYRDVPETLRSDAAEFLESSDSSAHLVQLLRDGGSFSRDEEAAVFGDSLPLGIRLVRG</sequence>
<organism evidence="3 4">
    <name type="scientific">Rubripirellula tenax</name>
    <dbReference type="NCBI Taxonomy" id="2528015"/>
    <lineage>
        <taxon>Bacteria</taxon>
        <taxon>Pseudomonadati</taxon>
        <taxon>Planctomycetota</taxon>
        <taxon>Planctomycetia</taxon>
        <taxon>Pirellulales</taxon>
        <taxon>Pirellulaceae</taxon>
        <taxon>Rubripirellula</taxon>
    </lineage>
</organism>
<evidence type="ECO:0000256" key="1">
    <source>
        <dbReference type="ARBA" id="ARBA00022741"/>
    </source>
</evidence>
<dbReference type="OrthoDB" id="9760742at2"/>
<gene>
    <name evidence="3" type="primary">dnaK_4</name>
    <name evidence="3" type="ORF">Poly51_60890</name>
</gene>
<dbReference type="GO" id="GO:0140662">
    <property type="term" value="F:ATP-dependent protein folding chaperone"/>
    <property type="evidence" value="ECO:0007669"/>
    <property type="project" value="InterPro"/>
</dbReference>
<proteinExistence type="predicted"/>
<dbReference type="PANTHER" id="PTHR42749:SF1">
    <property type="entry name" value="CELL SHAPE-DETERMINING PROTEIN MREB"/>
    <property type="match status" value="1"/>
</dbReference>
<dbReference type="InterPro" id="IPR043129">
    <property type="entry name" value="ATPase_NBD"/>
</dbReference>
<dbReference type="Pfam" id="PF12531">
    <property type="entry name" value="DUF3731"/>
    <property type="match status" value="1"/>
</dbReference>
<name>A0A5C6E4E6_9BACT</name>
<accession>A0A5C6E4E6</accession>
<dbReference type="Proteomes" id="UP000318288">
    <property type="component" value="Unassembled WGS sequence"/>
</dbReference>
<dbReference type="CDD" id="cd10170">
    <property type="entry name" value="ASKHA_NBD_HSP70"/>
    <property type="match status" value="1"/>
</dbReference>
<dbReference type="GO" id="GO:0005524">
    <property type="term" value="F:ATP binding"/>
    <property type="evidence" value="ECO:0007669"/>
    <property type="project" value="UniProtKB-KW"/>
</dbReference>